<dbReference type="InterPro" id="IPR019096">
    <property type="entry name" value="YopX_protein"/>
</dbReference>
<accession>A0A174B0Y7</accession>
<dbReference type="InterPro" id="IPR023385">
    <property type="entry name" value="YopX-like_C"/>
</dbReference>
<feature type="domain" description="YopX protein" evidence="1">
    <location>
        <begin position="12"/>
        <end position="160"/>
    </location>
</feature>
<evidence type="ECO:0000259" key="1">
    <source>
        <dbReference type="Pfam" id="PF09643"/>
    </source>
</evidence>
<sequence>MVELMREILFKGKKKDNGEWIEGYLMDGGMPGEKRIFIGKLVIGKWTVMADEFDEVDPDTICEYTGLTDKNGKKIWENDILMCHGNSEDLVKTVFGEFGVRNIETGSIVDKVVGWHYEIIPTDTISRCEPFCYSMPLTKDYIDRCEMEVVGSIFDNPELVQGSL</sequence>
<reference evidence="2 3" key="1">
    <citation type="submission" date="2015-09" db="EMBL/GenBank/DDBJ databases">
        <authorList>
            <consortium name="Pathogen Informatics"/>
        </authorList>
    </citation>
    <scope>NUCLEOTIDE SEQUENCE [LARGE SCALE GENOMIC DNA]</scope>
    <source>
        <strain evidence="2 3">2789STDY5834863</strain>
    </source>
</reference>
<protein>
    <submittedName>
        <fullName evidence="2">YopX protein</fullName>
    </submittedName>
</protein>
<dbReference type="Pfam" id="PF09643">
    <property type="entry name" value="YopX"/>
    <property type="match status" value="1"/>
</dbReference>
<evidence type="ECO:0000313" key="2">
    <source>
        <dbReference type="EMBL" id="CUN93430.1"/>
    </source>
</evidence>
<name>A0A174B0Y7_9FIRM</name>
<dbReference type="NCBIfam" id="TIGR01671">
    <property type="entry name" value="phage_TIGR01671"/>
    <property type="match status" value="1"/>
</dbReference>
<evidence type="ECO:0000313" key="3">
    <source>
        <dbReference type="Proteomes" id="UP000095431"/>
    </source>
</evidence>
<dbReference type="Gene3D" id="2.30.30.290">
    <property type="entry name" value="YopX-like domains"/>
    <property type="match status" value="1"/>
</dbReference>
<dbReference type="InterPro" id="IPR010024">
    <property type="entry name" value="CHP16711"/>
</dbReference>
<dbReference type="AlphaFoldDB" id="A0A174B0Y7"/>
<dbReference type="EMBL" id="CYZN01000008">
    <property type="protein sequence ID" value="CUN93430.1"/>
    <property type="molecule type" value="Genomic_DNA"/>
</dbReference>
<organism evidence="2 3">
    <name type="scientific">Blautia wexlerae</name>
    <dbReference type="NCBI Taxonomy" id="418240"/>
    <lineage>
        <taxon>Bacteria</taxon>
        <taxon>Bacillati</taxon>
        <taxon>Bacillota</taxon>
        <taxon>Clostridia</taxon>
        <taxon>Lachnospirales</taxon>
        <taxon>Lachnospiraceae</taxon>
        <taxon>Blautia</taxon>
    </lineage>
</organism>
<gene>
    <name evidence="2" type="ORF">ERS852478_01416</name>
</gene>
<dbReference type="SUPFAM" id="SSF159006">
    <property type="entry name" value="YopX-like"/>
    <property type="match status" value="1"/>
</dbReference>
<dbReference type="Proteomes" id="UP000095431">
    <property type="component" value="Unassembled WGS sequence"/>
</dbReference>
<proteinExistence type="predicted"/>